<gene>
    <name evidence="2" type="ORF">ColLi_04557</name>
</gene>
<dbReference type="AlphaFoldDB" id="A0AA37GIP9"/>
<sequence length="64" mass="6912">MAEVCMENYDTAFRDIAKAGDVLVSGFNFGAGSSREQAASCGPTSRKFIARGGLEHWVKAEIEK</sequence>
<keyword evidence="3" id="KW-1185">Reference proteome</keyword>
<dbReference type="Gene3D" id="3.20.19.10">
    <property type="entry name" value="Aconitase, domain 4"/>
    <property type="match status" value="1"/>
</dbReference>
<dbReference type="EMBL" id="BPPX01000008">
    <property type="protein sequence ID" value="GJC81719.1"/>
    <property type="molecule type" value="Genomic_DNA"/>
</dbReference>
<dbReference type="InterPro" id="IPR015928">
    <property type="entry name" value="Aconitase/3IPM_dehydase_swvl"/>
</dbReference>
<evidence type="ECO:0000313" key="3">
    <source>
        <dbReference type="Proteomes" id="UP001055172"/>
    </source>
</evidence>
<proteinExistence type="predicted"/>
<dbReference type="SUPFAM" id="SSF52016">
    <property type="entry name" value="LeuD/IlvD-like"/>
    <property type="match status" value="1"/>
</dbReference>
<dbReference type="InterPro" id="IPR000573">
    <property type="entry name" value="AconitaseA/IPMdHydase_ssu_swvl"/>
</dbReference>
<comment type="caution">
    <text evidence="2">The sequence shown here is derived from an EMBL/GenBank/DDBJ whole genome shotgun (WGS) entry which is preliminary data.</text>
</comment>
<reference evidence="2 3" key="1">
    <citation type="submission" date="2021-07" db="EMBL/GenBank/DDBJ databases">
        <title>Genome data of Colletotrichum spaethianum.</title>
        <authorList>
            <person name="Utami Y.D."/>
            <person name="Hiruma K."/>
        </authorList>
    </citation>
    <scope>NUCLEOTIDE SEQUENCE [LARGE SCALE GENOMIC DNA]</scope>
    <source>
        <strain evidence="2 3">MAFF 242679</strain>
    </source>
</reference>
<name>A0AA37GIP9_9PEZI</name>
<evidence type="ECO:0000313" key="2">
    <source>
        <dbReference type="EMBL" id="GJC81719.1"/>
    </source>
</evidence>
<evidence type="ECO:0000259" key="1">
    <source>
        <dbReference type="Pfam" id="PF00694"/>
    </source>
</evidence>
<dbReference type="Pfam" id="PF00694">
    <property type="entry name" value="Aconitase_C"/>
    <property type="match status" value="1"/>
</dbReference>
<dbReference type="Proteomes" id="UP001055172">
    <property type="component" value="Unassembled WGS sequence"/>
</dbReference>
<protein>
    <submittedName>
        <fullName evidence="2">Homoaconitase, mitochondrial</fullName>
    </submittedName>
</protein>
<organism evidence="2 3">
    <name type="scientific">Colletotrichum liriopes</name>
    <dbReference type="NCBI Taxonomy" id="708192"/>
    <lineage>
        <taxon>Eukaryota</taxon>
        <taxon>Fungi</taxon>
        <taxon>Dikarya</taxon>
        <taxon>Ascomycota</taxon>
        <taxon>Pezizomycotina</taxon>
        <taxon>Sordariomycetes</taxon>
        <taxon>Hypocreomycetidae</taxon>
        <taxon>Glomerellales</taxon>
        <taxon>Glomerellaceae</taxon>
        <taxon>Colletotrichum</taxon>
        <taxon>Colletotrichum spaethianum species complex</taxon>
    </lineage>
</organism>
<accession>A0AA37GIP9</accession>
<feature type="domain" description="Aconitase A/isopropylmalate dehydratase small subunit swivel" evidence="1">
    <location>
        <begin position="6"/>
        <end position="40"/>
    </location>
</feature>